<dbReference type="Pfam" id="PF03808">
    <property type="entry name" value="Glyco_tran_WecG"/>
    <property type="match status" value="1"/>
</dbReference>
<evidence type="ECO:0000313" key="4">
    <source>
        <dbReference type="Proteomes" id="UP000178347"/>
    </source>
</evidence>
<organism evidence="3 4">
    <name type="scientific">Candidatus Magasanikbacteria bacterium RIFCSPLOWO2_12_FULL_43_12</name>
    <dbReference type="NCBI Taxonomy" id="1798692"/>
    <lineage>
        <taxon>Bacteria</taxon>
        <taxon>Candidatus Magasanikiibacteriota</taxon>
    </lineage>
</organism>
<dbReference type="GO" id="GO:0016758">
    <property type="term" value="F:hexosyltransferase activity"/>
    <property type="evidence" value="ECO:0007669"/>
    <property type="project" value="TreeGrafter"/>
</dbReference>
<dbReference type="STRING" id="1798692.A3G00_05165"/>
<evidence type="ECO:0008006" key="5">
    <source>
        <dbReference type="Google" id="ProtNLM"/>
    </source>
</evidence>
<dbReference type="Proteomes" id="UP000178347">
    <property type="component" value="Unassembled WGS sequence"/>
</dbReference>
<evidence type="ECO:0000256" key="2">
    <source>
        <dbReference type="ARBA" id="ARBA00022679"/>
    </source>
</evidence>
<accession>A0A1F6MRS8</accession>
<dbReference type="PANTHER" id="PTHR34136">
    <property type="match status" value="1"/>
</dbReference>
<dbReference type="CDD" id="cd06533">
    <property type="entry name" value="Glyco_transf_WecG_TagA"/>
    <property type="match status" value="1"/>
</dbReference>
<dbReference type="PANTHER" id="PTHR34136:SF1">
    <property type="entry name" value="UDP-N-ACETYL-D-MANNOSAMINURONIC ACID TRANSFERASE"/>
    <property type="match status" value="1"/>
</dbReference>
<reference evidence="3 4" key="1">
    <citation type="journal article" date="2016" name="Nat. Commun.">
        <title>Thousands of microbial genomes shed light on interconnected biogeochemical processes in an aquifer system.</title>
        <authorList>
            <person name="Anantharaman K."/>
            <person name="Brown C.T."/>
            <person name="Hug L.A."/>
            <person name="Sharon I."/>
            <person name="Castelle C.J."/>
            <person name="Probst A.J."/>
            <person name="Thomas B.C."/>
            <person name="Singh A."/>
            <person name="Wilkins M.J."/>
            <person name="Karaoz U."/>
            <person name="Brodie E.L."/>
            <person name="Williams K.H."/>
            <person name="Hubbard S.S."/>
            <person name="Banfield J.F."/>
        </authorList>
    </citation>
    <scope>NUCLEOTIDE SEQUENCE [LARGE SCALE GENOMIC DNA]</scope>
</reference>
<keyword evidence="2" id="KW-0808">Transferase</keyword>
<protein>
    <recommendedName>
        <fullName evidence="5">Glycosyl transferase</fullName>
    </recommendedName>
</protein>
<dbReference type="AlphaFoldDB" id="A0A1F6MRS8"/>
<evidence type="ECO:0000256" key="1">
    <source>
        <dbReference type="ARBA" id="ARBA00022676"/>
    </source>
</evidence>
<keyword evidence="1" id="KW-0328">Glycosyltransferase</keyword>
<sequence length="262" mass="29642">MEILGIRVDRIAKSEALEMVAVFLVSQKQNTVFTPNPEMLVDAQKDEYFREVLNSGDLNICDGFGLWLATKLSLRGVRHSADDEAIQSSVVRISGVDFMLNICALAQEKNKSVYLLGSGDEDVIKNAAEVLKKKFGGLKICGFNGGIKIEKTDDDKITYDETGNEDILYDIIMQAPDILFVGFGHGKQEKWIYENLPQMPSVKVAMGVGGSFDFLAGKAKRAPKFMRVFGLEWLWRLILEPWRVKRIFKATIVFLYYLIWQK</sequence>
<dbReference type="NCBIfam" id="TIGR00696">
    <property type="entry name" value="wecG_tagA_cpsF"/>
    <property type="match status" value="1"/>
</dbReference>
<dbReference type="InterPro" id="IPR004629">
    <property type="entry name" value="WecG_TagA_CpsF"/>
</dbReference>
<gene>
    <name evidence="3" type="ORF">A3G00_05165</name>
</gene>
<evidence type="ECO:0000313" key="3">
    <source>
        <dbReference type="EMBL" id="OGH74133.1"/>
    </source>
</evidence>
<comment type="caution">
    <text evidence="3">The sequence shown here is derived from an EMBL/GenBank/DDBJ whole genome shotgun (WGS) entry which is preliminary data.</text>
</comment>
<name>A0A1F6MRS8_9BACT</name>
<proteinExistence type="predicted"/>
<dbReference type="EMBL" id="MFQN01000028">
    <property type="protein sequence ID" value="OGH74133.1"/>
    <property type="molecule type" value="Genomic_DNA"/>
</dbReference>